<proteinExistence type="predicted"/>
<dbReference type="VEuPathDB" id="FungiDB:C7M61_000148"/>
<name>A0A2P7YX11_9ASCO</name>
<reference evidence="2 3" key="1">
    <citation type="submission" date="2018-03" db="EMBL/GenBank/DDBJ databases">
        <title>Candida pseudohaemulonii genome assembly and annotation.</title>
        <authorList>
            <person name="Munoz J.F."/>
            <person name="Gade L.G."/>
            <person name="Chow N.A."/>
            <person name="Litvintseva A.P."/>
            <person name="Loparev V.N."/>
            <person name="Cuomo C.A."/>
        </authorList>
    </citation>
    <scope>NUCLEOTIDE SEQUENCE [LARGE SCALE GENOMIC DNA]</scope>
    <source>
        <strain evidence="2 3">B12108</strain>
    </source>
</reference>
<dbReference type="STRING" id="418784.A0A2P7YX11"/>
<feature type="compositionally biased region" description="Polar residues" evidence="1">
    <location>
        <begin position="104"/>
        <end position="121"/>
    </location>
</feature>
<comment type="caution">
    <text evidence="2">The sequence shown here is derived from an EMBL/GenBank/DDBJ whole genome shotgun (WGS) entry which is preliminary data.</text>
</comment>
<dbReference type="AlphaFoldDB" id="A0A2P7YX11"/>
<feature type="compositionally biased region" description="Low complexity" evidence="1">
    <location>
        <begin position="939"/>
        <end position="953"/>
    </location>
</feature>
<feature type="region of interest" description="Disordered" evidence="1">
    <location>
        <begin position="84"/>
        <end position="121"/>
    </location>
</feature>
<evidence type="ECO:0000313" key="3">
    <source>
        <dbReference type="Proteomes" id="UP000241107"/>
    </source>
</evidence>
<evidence type="ECO:0000313" key="2">
    <source>
        <dbReference type="EMBL" id="PSK40503.1"/>
    </source>
</evidence>
<sequence length="1041" mass="115491">MLGRLFKQQQLPGPLPHNPPQGAPKTPASANSHDDSYTREILYGLLRLGQIRPHQFSRRRFRLVVAQDGGNLRAKQVLFDSADRQDLGSNPSSAQHLEAPSPSRPRSQDTSTPASPSQDLSQTLSNLLFSRNHSSKNILTSKLLHNVSELNEYMFGRGLPSSETHTATKVHLLPQFNSVHGSFSAVLVTKLFLIPDTGGAMGESLTEEDPSWLPKPTYPIKETTYAFPLSMATPASSSPDLPSMGVSKYTVNSRFAIGIVIPYSLDQSVDEVVLQNWEALSQYLVSLQKMVTKKLLMLIKYSTVNGMCPYIANRRVSFPSELLQADSDLPRQLHKLYRLIHFNYNTPRLINSNSIMRYSSVHTGSHFKALLVNWALEVINWLEFKDGRNIVQNNHPNFASNSHFHNYLHTHHLHSHGVHNEFEGTPSNTFLASLFALLHSLRDSLSQRSDSAETNGTKELTRVLVVTGNSMVAKKLIFILNGLIPDAQFEACISDDDYKRSLQHVDPNETEVEHYTSPSSQETFYNHSHSAAEKPKRVTTPFLDPSATPGSIPETASIRELSRTPEIGNTPMAQPIPIKKGHPTRDSIADSSDDSLSVLVSSQKGWEVPGKSGPAASVSFVEKPLLETSYSTTQHIPIHGKPAMSTSSSMAHLSSSLNSSLSSSASNYSFSKFGSSFLDKWRNSFAAGQHHLQEPIHHTNDTHDQCHIPDLSKRPSYHSLNSPSPAVEQEDFQWDAATTATGRGRAKLSRAQSMLDLHNLTSNDSAKSQHSTEFPSLNLKRSTCSMVVPLANDRAKGLFDASRDTIRKKCDDVVNAKLKYESVNSNTTEVKYEAHNDEKVYKQKTLLPNVAFVEEFRPEYTMQLCPISLKIETQVMGAMKNDLLFYHNDCGYSRVTTRSVMISLRAREIKVIEMNIGDKGKSRSSSTASGWMAPSPAFSHGHTTPPVSSHSPTSSYFHGFENNNGSNESSKGTSYKTTIRKVFTPHRNSGDRDQINRIELLLDRLTEVVAKINACNNESASDETMKDLNIALFATVGNLLQ</sequence>
<dbReference type="RefSeq" id="XP_024715202.1">
    <property type="nucleotide sequence ID" value="XM_024855603.1"/>
</dbReference>
<feature type="region of interest" description="Disordered" evidence="1">
    <location>
        <begin position="529"/>
        <end position="553"/>
    </location>
</feature>
<accession>A0A2P7YX11</accession>
<feature type="region of interest" description="Disordered" evidence="1">
    <location>
        <begin position="566"/>
        <end position="594"/>
    </location>
</feature>
<feature type="region of interest" description="Disordered" evidence="1">
    <location>
        <begin position="919"/>
        <end position="953"/>
    </location>
</feature>
<dbReference type="EMBL" id="PYFQ01000001">
    <property type="protein sequence ID" value="PSK40503.1"/>
    <property type="molecule type" value="Genomic_DNA"/>
</dbReference>
<gene>
    <name evidence="2" type="ORF">C7M61_000148</name>
</gene>
<feature type="compositionally biased region" description="Pro residues" evidence="1">
    <location>
        <begin position="13"/>
        <end position="22"/>
    </location>
</feature>
<evidence type="ECO:0000256" key="1">
    <source>
        <dbReference type="SAM" id="MobiDB-lite"/>
    </source>
</evidence>
<dbReference type="GeneID" id="36563542"/>
<organism evidence="2 3">
    <name type="scientific">Candidozyma pseudohaemuli</name>
    <dbReference type="NCBI Taxonomy" id="418784"/>
    <lineage>
        <taxon>Eukaryota</taxon>
        <taxon>Fungi</taxon>
        <taxon>Dikarya</taxon>
        <taxon>Ascomycota</taxon>
        <taxon>Saccharomycotina</taxon>
        <taxon>Pichiomycetes</taxon>
        <taxon>Metschnikowiaceae</taxon>
        <taxon>Candidozyma</taxon>
    </lineage>
</organism>
<feature type="region of interest" description="Disordered" evidence="1">
    <location>
        <begin position="1"/>
        <end position="34"/>
    </location>
</feature>
<keyword evidence="3" id="KW-1185">Reference proteome</keyword>
<protein>
    <submittedName>
        <fullName evidence="2">Uncharacterized protein</fullName>
    </submittedName>
</protein>
<dbReference type="Proteomes" id="UP000241107">
    <property type="component" value="Unassembled WGS sequence"/>
</dbReference>
<dbReference type="OrthoDB" id="4063558at2759"/>